<dbReference type="RefSeq" id="WP_135575128.1">
    <property type="nucleotide sequence ID" value="NZ_RQGA01000001.1"/>
</dbReference>
<dbReference type="GO" id="GO:0016051">
    <property type="term" value="P:carbohydrate biosynthetic process"/>
    <property type="evidence" value="ECO:0007669"/>
    <property type="project" value="InterPro"/>
</dbReference>
<dbReference type="InterPro" id="IPR020007">
    <property type="entry name" value="NeuB/NeuA"/>
</dbReference>
<dbReference type="CDD" id="cd11615">
    <property type="entry name" value="SAF_NeuB_like"/>
    <property type="match status" value="1"/>
</dbReference>
<dbReference type="InterPro" id="IPR013132">
    <property type="entry name" value="PseI/NeuA/B-like_N"/>
</dbReference>
<dbReference type="OrthoDB" id="9814210at2"/>
<dbReference type="InterPro" id="IPR013785">
    <property type="entry name" value="Aldolase_TIM"/>
</dbReference>
<keyword evidence="3" id="KW-1185">Reference proteome</keyword>
<evidence type="ECO:0000313" key="2">
    <source>
        <dbReference type="EMBL" id="TGL45830.1"/>
    </source>
</evidence>
<dbReference type="SUPFAM" id="SSF51269">
    <property type="entry name" value="AFP III-like domain"/>
    <property type="match status" value="1"/>
</dbReference>
<dbReference type="PANTHER" id="PTHR42966">
    <property type="entry name" value="N-ACETYLNEURAMINATE SYNTHASE"/>
    <property type="match status" value="1"/>
</dbReference>
<dbReference type="NCBIfam" id="TIGR03569">
    <property type="entry name" value="NeuB_NnaB"/>
    <property type="match status" value="1"/>
</dbReference>
<protein>
    <submittedName>
        <fullName evidence="2">N-acetylneuraminate synthase</fullName>
        <ecNumber evidence="2">2.5.1.56</ecNumber>
    </submittedName>
</protein>
<dbReference type="GO" id="GO:0050462">
    <property type="term" value="F:N-acetylneuraminate synthase activity"/>
    <property type="evidence" value="ECO:0007669"/>
    <property type="project" value="UniProtKB-EC"/>
</dbReference>
<name>A0A4R9JK32_9LEPT</name>
<dbReference type="InterPro" id="IPR036732">
    <property type="entry name" value="AFP_Neu5c_C_sf"/>
</dbReference>
<dbReference type="InterPro" id="IPR051690">
    <property type="entry name" value="PseI-like"/>
</dbReference>
<evidence type="ECO:0000313" key="3">
    <source>
        <dbReference type="Proteomes" id="UP000298125"/>
    </source>
</evidence>
<dbReference type="Pfam" id="PF08666">
    <property type="entry name" value="SAF"/>
    <property type="match status" value="1"/>
</dbReference>
<dbReference type="PANTHER" id="PTHR42966:SF1">
    <property type="entry name" value="SIALIC ACID SYNTHASE"/>
    <property type="match status" value="1"/>
</dbReference>
<organism evidence="2 3">
    <name type="scientific">Leptospira perdikensis</name>
    <dbReference type="NCBI Taxonomy" id="2484948"/>
    <lineage>
        <taxon>Bacteria</taxon>
        <taxon>Pseudomonadati</taxon>
        <taxon>Spirochaetota</taxon>
        <taxon>Spirochaetia</taxon>
        <taxon>Leptospirales</taxon>
        <taxon>Leptospiraceae</taxon>
        <taxon>Leptospira</taxon>
    </lineage>
</organism>
<dbReference type="Gene3D" id="3.90.1210.10">
    <property type="entry name" value="Antifreeze-like/N-acetylneuraminic acid synthase C-terminal domain"/>
    <property type="match status" value="1"/>
</dbReference>
<proteinExistence type="predicted"/>
<dbReference type="InterPro" id="IPR013974">
    <property type="entry name" value="SAF"/>
</dbReference>
<dbReference type="InterPro" id="IPR057736">
    <property type="entry name" value="SAF_PseI/NeuA/NeuB"/>
</dbReference>
<dbReference type="SUPFAM" id="SSF51569">
    <property type="entry name" value="Aldolase"/>
    <property type="match status" value="1"/>
</dbReference>
<feature type="domain" description="AFP-like" evidence="1">
    <location>
        <begin position="283"/>
        <end position="335"/>
    </location>
</feature>
<gene>
    <name evidence="2" type="primary">neuB</name>
    <name evidence="2" type="ORF">EHQ49_00130</name>
</gene>
<dbReference type="Proteomes" id="UP000298125">
    <property type="component" value="Unassembled WGS sequence"/>
</dbReference>
<comment type="caution">
    <text evidence="2">The sequence shown here is derived from an EMBL/GenBank/DDBJ whole genome shotgun (WGS) entry which is preliminary data.</text>
</comment>
<dbReference type="PROSITE" id="PS50844">
    <property type="entry name" value="AFP_LIKE"/>
    <property type="match status" value="1"/>
</dbReference>
<evidence type="ECO:0000259" key="1">
    <source>
        <dbReference type="PROSITE" id="PS50844"/>
    </source>
</evidence>
<reference evidence="2" key="1">
    <citation type="journal article" date="2019" name="PLoS Negl. Trop. Dis.">
        <title>Revisiting the worldwide diversity of Leptospira species in the environment.</title>
        <authorList>
            <person name="Vincent A.T."/>
            <person name="Schiettekatte O."/>
            <person name="Bourhy P."/>
            <person name="Veyrier F.J."/>
            <person name="Picardeau M."/>
        </authorList>
    </citation>
    <scope>NUCLEOTIDE SEQUENCE [LARGE SCALE GENOMIC DNA]</scope>
    <source>
        <strain evidence="2">201702692</strain>
    </source>
</reference>
<dbReference type="EC" id="2.5.1.56" evidence="2"/>
<dbReference type="AlphaFoldDB" id="A0A4R9JK32"/>
<dbReference type="Gene3D" id="3.20.20.70">
    <property type="entry name" value="Aldolase class I"/>
    <property type="match status" value="1"/>
</dbReference>
<sequence length="335" mass="37236">MNTKTTIIAEAGVNHNGVIEKAFQLIDVASEAGADYVKFQTFNSEKLSSKIAKKAAYQKVTTDSEESQLDMLKKLELSKEAHYKLIDYAKQKKIKFLSTAFDLESLDFLKTLDLDLFKIPSGEITNYPYLKMISTFKKEIILSTGMANLSDIEQALDVLTSNGLVRSDITVLHCNTEYPTPFEDVNLRAMLSIRDAFGTKIGYSDHTSGIEISIAAVALGATVIEKHFTLDKNLPGPDHKASLDPGELTRLIESIRNVELSLGDGIKRPSKSEVKNIPIVRKSIIALRDIRAGEIFSEENCTVKRPAEGISPMRWNDVMGRTANKAFKMDDIIEI</sequence>
<dbReference type="EMBL" id="RQGA01000001">
    <property type="protein sequence ID" value="TGL45830.1"/>
    <property type="molecule type" value="Genomic_DNA"/>
</dbReference>
<dbReference type="InterPro" id="IPR006190">
    <property type="entry name" value="SAF_AFP_Neu5Ac"/>
</dbReference>
<accession>A0A4R9JK32</accession>
<dbReference type="GO" id="GO:0047444">
    <property type="term" value="F:N-acylneuraminate-9-phosphate synthase activity"/>
    <property type="evidence" value="ECO:0007669"/>
    <property type="project" value="TreeGrafter"/>
</dbReference>
<dbReference type="Pfam" id="PF03102">
    <property type="entry name" value="NeuB"/>
    <property type="match status" value="1"/>
</dbReference>
<keyword evidence="2" id="KW-0808">Transferase</keyword>